<accession>A0A8J7U5P0</accession>
<dbReference type="EMBL" id="JAFREP010000029">
    <property type="protein sequence ID" value="MBO1321917.1"/>
    <property type="molecule type" value="Genomic_DNA"/>
</dbReference>
<evidence type="ECO:0000313" key="6">
    <source>
        <dbReference type="Proteomes" id="UP000664417"/>
    </source>
</evidence>
<dbReference type="SUPFAM" id="SSF48008">
    <property type="entry name" value="GntR ligand-binding domain-like"/>
    <property type="match status" value="1"/>
</dbReference>
<gene>
    <name evidence="5" type="ORF">J3U88_25780</name>
</gene>
<keyword evidence="3" id="KW-0804">Transcription</keyword>
<reference evidence="5" key="1">
    <citation type="submission" date="2021-03" db="EMBL/GenBank/DDBJ databases">
        <authorList>
            <person name="Wang G."/>
        </authorList>
    </citation>
    <scope>NUCLEOTIDE SEQUENCE</scope>
    <source>
        <strain evidence="5">KCTC 12899</strain>
    </source>
</reference>
<dbReference type="PRINTS" id="PR00035">
    <property type="entry name" value="HTHGNTR"/>
</dbReference>
<keyword evidence="1" id="KW-0805">Transcription regulation</keyword>
<evidence type="ECO:0000259" key="4">
    <source>
        <dbReference type="PROSITE" id="PS50949"/>
    </source>
</evidence>
<dbReference type="InterPro" id="IPR008920">
    <property type="entry name" value="TF_FadR/GntR_C"/>
</dbReference>
<feature type="domain" description="HTH gntR-type" evidence="4">
    <location>
        <begin position="5"/>
        <end position="73"/>
    </location>
</feature>
<dbReference type="InterPro" id="IPR036388">
    <property type="entry name" value="WH-like_DNA-bd_sf"/>
</dbReference>
<evidence type="ECO:0000256" key="3">
    <source>
        <dbReference type="ARBA" id="ARBA00023163"/>
    </source>
</evidence>
<evidence type="ECO:0000256" key="1">
    <source>
        <dbReference type="ARBA" id="ARBA00023015"/>
    </source>
</evidence>
<dbReference type="AlphaFoldDB" id="A0A8J7U5P0"/>
<dbReference type="RefSeq" id="WP_207861889.1">
    <property type="nucleotide sequence ID" value="NZ_JAFREP010000029.1"/>
</dbReference>
<dbReference type="SUPFAM" id="SSF46785">
    <property type="entry name" value="Winged helix' DNA-binding domain"/>
    <property type="match status" value="1"/>
</dbReference>
<dbReference type="Gene3D" id="1.10.10.10">
    <property type="entry name" value="Winged helix-like DNA-binding domain superfamily/Winged helix DNA-binding domain"/>
    <property type="match status" value="1"/>
</dbReference>
<dbReference type="SMART" id="SM00895">
    <property type="entry name" value="FCD"/>
    <property type="match status" value="1"/>
</dbReference>
<protein>
    <submittedName>
        <fullName evidence="5">FadR family transcriptional regulator</fullName>
    </submittedName>
</protein>
<comment type="caution">
    <text evidence="5">The sequence shown here is derived from an EMBL/GenBank/DDBJ whole genome shotgun (WGS) entry which is preliminary data.</text>
</comment>
<name>A0A8J7U5P0_9BACT</name>
<keyword evidence="2" id="KW-0238">DNA-binding</keyword>
<dbReference type="Proteomes" id="UP000664417">
    <property type="component" value="Unassembled WGS sequence"/>
</dbReference>
<keyword evidence="6" id="KW-1185">Reference proteome</keyword>
<dbReference type="InterPro" id="IPR036390">
    <property type="entry name" value="WH_DNA-bd_sf"/>
</dbReference>
<organism evidence="5 6">
    <name type="scientific">Acanthopleuribacter pedis</name>
    <dbReference type="NCBI Taxonomy" id="442870"/>
    <lineage>
        <taxon>Bacteria</taxon>
        <taxon>Pseudomonadati</taxon>
        <taxon>Acidobacteriota</taxon>
        <taxon>Holophagae</taxon>
        <taxon>Acanthopleuribacterales</taxon>
        <taxon>Acanthopleuribacteraceae</taxon>
        <taxon>Acanthopleuribacter</taxon>
    </lineage>
</organism>
<dbReference type="Pfam" id="PF07729">
    <property type="entry name" value="FCD"/>
    <property type="match status" value="1"/>
</dbReference>
<proteinExistence type="predicted"/>
<dbReference type="GO" id="GO:0003700">
    <property type="term" value="F:DNA-binding transcription factor activity"/>
    <property type="evidence" value="ECO:0007669"/>
    <property type="project" value="InterPro"/>
</dbReference>
<dbReference type="PROSITE" id="PS50949">
    <property type="entry name" value="HTH_GNTR"/>
    <property type="match status" value="1"/>
</dbReference>
<evidence type="ECO:0000313" key="5">
    <source>
        <dbReference type="EMBL" id="MBO1321917.1"/>
    </source>
</evidence>
<dbReference type="InterPro" id="IPR011711">
    <property type="entry name" value="GntR_C"/>
</dbReference>
<dbReference type="GO" id="GO:0003677">
    <property type="term" value="F:DNA binding"/>
    <property type="evidence" value="ECO:0007669"/>
    <property type="project" value="UniProtKB-KW"/>
</dbReference>
<dbReference type="PANTHER" id="PTHR43537">
    <property type="entry name" value="TRANSCRIPTIONAL REGULATOR, GNTR FAMILY"/>
    <property type="match status" value="1"/>
</dbReference>
<dbReference type="PANTHER" id="PTHR43537:SF5">
    <property type="entry name" value="UXU OPERON TRANSCRIPTIONAL REGULATOR"/>
    <property type="match status" value="1"/>
</dbReference>
<dbReference type="Pfam" id="PF00392">
    <property type="entry name" value="GntR"/>
    <property type="match status" value="1"/>
</dbReference>
<dbReference type="SMART" id="SM00345">
    <property type="entry name" value="HTH_GNTR"/>
    <property type="match status" value="1"/>
</dbReference>
<dbReference type="Gene3D" id="1.20.120.530">
    <property type="entry name" value="GntR ligand-binding domain-like"/>
    <property type="match status" value="1"/>
</dbReference>
<evidence type="ECO:0000256" key="2">
    <source>
        <dbReference type="ARBA" id="ARBA00023125"/>
    </source>
</evidence>
<dbReference type="CDD" id="cd07377">
    <property type="entry name" value="WHTH_GntR"/>
    <property type="match status" value="1"/>
</dbReference>
<sequence length="252" mass="28225">MAGDKRLYRGVVVKMLALIESGEYPAGGRLPPERELAERFSVSRPTIREAIIALEAQDRVRVKTGSGVYVLEHPDSTRQSGNQPAVSTFELTEARALIEGEAAALAAVMINDDQLAQLEAALHDMADESADGTLHSELADKKFHQIISQATCNPILAKIIDDLWYMRDNVPTVHQAYQSICETDGQRRIDEHRAIFDALKQRDAGQARKAMHDHFSRILNKLIAAKEAEQMEEIRRKAEASRKRFSLQTLRP</sequence>
<dbReference type="InterPro" id="IPR000524">
    <property type="entry name" value="Tscrpt_reg_HTH_GntR"/>
</dbReference>